<dbReference type="EMBL" id="CAFAAM010000050">
    <property type="protein sequence ID" value="CAB4799251.1"/>
    <property type="molecule type" value="Genomic_DNA"/>
</dbReference>
<dbReference type="PANTHER" id="PTHR43105:SF4">
    <property type="entry name" value="PROTEIN YDEP"/>
    <property type="match status" value="1"/>
</dbReference>
<dbReference type="SUPFAM" id="SSF53706">
    <property type="entry name" value="Formate dehydrogenase/DMSO reductase, domains 1-3"/>
    <property type="match status" value="1"/>
</dbReference>
<dbReference type="InterPro" id="IPR050123">
    <property type="entry name" value="Prok_molybdopt-oxidoreductase"/>
</dbReference>
<dbReference type="PIRSF" id="PIRSF000144">
    <property type="entry name" value="CbbBc"/>
    <property type="match status" value="1"/>
</dbReference>
<reference evidence="6" key="1">
    <citation type="submission" date="2020-05" db="EMBL/GenBank/DDBJ databases">
        <authorList>
            <person name="Chiriac C."/>
            <person name="Salcher M."/>
            <person name="Ghai R."/>
            <person name="Kavagutti S V."/>
        </authorList>
    </citation>
    <scope>NUCLEOTIDE SEQUENCE</scope>
</reference>
<dbReference type="InterPro" id="IPR006656">
    <property type="entry name" value="Mopterin_OxRdtase"/>
</dbReference>
<keyword evidence="3" id="KW-0411">Iron-sulfur</keyword>
<dbReference type="Pfam" id="PF00384">
    <property type="entry name" value="Molybdopterin"/>
    <property type="match status" value="1"/>
</dbReference>
<evidence type="ECO:0000259" key="5">
    <source>
        <dbReference type="Pfam" id="PF01568"/>
    </source>
</evidence>
<feature type="domain" description="Molybdopterin oxidoreductase" evidence="4">
    <location>
        <begin position="111"/>
        <end position="550"/>
    </location>
</feature>
<dbReference type="GO" id="GO:0016020">
    <property type="term" value="C:membrane"/>
    <property type="evidence" value="ECO:0007669"/>
    <property type="project" value="TreeGrafter"/>
</dbReference>
<dbReference type="SUPFAM" id="SSF50692">
    <property type="entry name" value="ADC-like"/>
    <property type="match status" value="1"/>
</dbReference>
<dbReference type="InterPro" id="IPR006657">
    <property type="entry name" value="MoPterin_dinucl-bd_dom"/>
</dbReference>
<dbReference type="InterPro" id="IPR010046">
    <property type="entry name" value="Mopterin_OxRdtse_a_bac"/>
</dbReference>
<dbReference type="GO" id="GO:0030151">
    <property type="term" value="F:molybdenum ion binding"/>
    <property type="evidence" value="ECO:0007669"/>
    <property type="project" value="InterPro"/>
</dbReference>
<evidence type="ECO:0000256" key="3">
    <source>
        <dbReference type="ARBA" id="ARBA00023014"/>
    </source>
</evidence>
<evidence type="ECO:0000313" key="6">
    <source>
        <dbReference type="EMBL" id="CAB4799251.1"/>
    </source>
</evidence>
<evidence type="ECO:0000256" key="1">
    <source>
        <dbReference type="ARBA" id="ARBA00022723"/>
    </source>
</evidence>
<proteinExistence type="predicted"/>
<dbReference type="NCBIfam" id="TIGR01701">
    <property type="entry name" value="Fdhalpha-like"/>
    <property type="match status" value="1"/>
</dbReference>
<accession>A0A6J6XPN6</accession>
<dbReference type="GO" id="GO:0008863">
    <property type="term" value="F:formate dehydrogenase (NAD+) activity"/>
    <property type="evidence" value="ECO:0007669"/>
    <property type="project" value="InterPro"/>
</dbReference>
<gene>
    <name evidence="6" type="ORF">UFOPK3010_00507</name>
</gene>
<keyword evidence="1" id="KW-0479">Metal-binding</keyword>
<keyword evidence="2" id="KW-0408">Iron</keyword>
<dbReference type="Gene3D" id="2.40.40.20">
    <property type="match status" value="1"/>
</dbReference>
<sequence length="744" mass="81156">MKRINPKFWVSPRPNGIGLQKPFHYVEMAKLAWNNKRHGRYAWKLLTQGVCDGCALGVAGLHDWTMDDIHLCLTRLRLLEMNCADPIKDSVFNDAASLRLKSGQELRALGRLAHPMRRRRGERGFTRITWDEAIDAVSDRLRETDPDRVGVFLTSRGITNETYYVAGKAARAMGIANVDSAARICHAPSTTALKSTVGIAATTCSLSDVISTDLLIIWGANPANNQPVFMKYLYKARMSGTRVVVINPFLEPGLEHYWVPSTVESTLFGTKMCDLHMPVRPGGDVAFADAALKRLIERDAVDHEFINEHTNHWENIVEHLGSVTYDELLADAGLTMAQLDAFVDEYAAASSAILLWSMGITQHKHAGEGVRGIVNLALSRGNVGRDGAGLMPLRGHSGVQGGAEMGAYATALPGGLEPNAANAALLATKWGFDVPAHTGLTAAEMPEAAMAGELDVLWMSGGNFLESLPDPRAVELSLEKVPLRVHQDIVLSSQMLIPGDDVIVLPVNTRYEQEGGGTETTTERRVVFSPEIPRIVGEAKSEWRLFAEIVSRVKPELADAFKWADNQHLRQEIARVVPAYAGIETLAATGDQVQWGGPHLCQGGEFPTADGRGRFSVLARPTIDLPDGMFTVSTRRGKQFNTMVQSEHDPFTGTGRDAIFIDSAEAAALGFLDGDLVTLRSETGEFTGHLHVTRLARRSLQVYWPEGNVLIPSGPEHREGASRVPDYNAVVTLAPADRSTLTVS</sequence>
<organism evidence="6">
    <name type="scientific">freshwater metagenome</name>
    <dbReference type="NCBI Taxonomy" id="449393"/>
    <lineage>
        <taxon>unclassified sequences</taxon>
        <taxon>metagenomes</taxon>
        <taxon>ecological metagenomes</taxon>
    </lineage>
</organism>
<protein>
    <submittedName>
        <fullName evidence="6">Unannotated protein</fullName>
    </submittedName>
</protein>
<evidence type="ECO:0000259" key="4">
    <source>
        <dbReference type="Pfam" id="PF00384"/>
    </source>
</evidence>
<dbReference type="PANTHER" id="PTHR43105">
    <property type="entry name" value="RESPIRATORY NITRATE REDUCTASE"/>
    <property type="match status" value="1"/>
</dbReference>
<name>A0A6J6XPN6_9ZZZZ</name>
<dbReference type="AlphaFoldDB" id="A0A6J6XPN6"/>
<dbReference type="Pfam" id="PF01568">
    <property type="entry name" value="Molydop_binding"/>
    <property type="match status" value="1"/>
</dbReference>
<evidence type="ECO:0000256" key="2">
    <source>
        <dbReference type="ARBA" id="ARBA00023004"/>
    </source>
</evidence>
<dbReference type="Gene3D" id="3.40.228.10">
    <property type="entry name" value="Dimethylsulfoxide Reductase, domain 2"/>
    <property type="match status" value="1"/>
</dbReference>
<dbReference type="Gene3D" id="3.40.50.740">
    <property type="match status" value="1"/>
</dbReference>
<dbReference type="GO" id="GO:0043546">
    <property type="term" value="F:molybdopterin cofactor binding"/>
    <property type="evidence" value="ECO:0007669"/>
    <property type="project" value="InterPro"/>
</dbReference>
<feature type="domain" description="Molybdopterin dinucleotide-binding" evidence="5">
    <location>
        <begin position="632"/>
        <end position="706"/>
    </location>
</feature>
<dbReference type="GO" id="GO:0051539">
    <property type="term" value="F:4 iron, 4 sulfur cluster binding"/>
    <property type="evidence" value="ECO:0007669"/>
    <property type="project" value="InterPro"/>
</dbReference>
<dbReference type="InterPro" id="IPR009010">
    <property type="entry name" value="Asp_de-COase-like_dom_sf"/>
</dbReference>